<comment type="caution">
    <text evidence="7">The sequence shown here is derived from an EMBL/GenBank/DDBJ whole genome shotgun (WGS) entry which is preliminary data.</text>
</comment>
<dbReference type="AlphaFoldDB" id="A0AB94IR04"/>
<proteinExistence type="predicted"/>
<keyword evidence="3 6" id="KW-0812">Transmembrane</keyword>
<organism evidence="7 8">
    <name type="scientific">Neobacillus vireti LMG 21834</name>
    <dbReference type="NCBI Taxonomy" id="1131730"/>
    <lineage>
        <taxon>Bacteria</taxon>
        <taxon>Bacillati</taxon>
        <taxon>Bacillota</taxon>
        <taxon>Bacilli</taxon>
        <taxon>Bacillales</taxon>
        <taxon>Bacillaceae</taxon>
        <taxon>Neobacillus</taxon>
    </lineage>
</organism>
<keyword evidence="8" id="KW-1185">Reference proteome</keyword>
<evidence type="ECO:0000256" key="2">
    <source>
        <dbReference type="ARBA" id="ARBA00022475"/>
    </source>
</evidence>
<protein>
    <recommendedName>
        <fullName evidence="9">YitT family protein</fullName>
    </recommendedName>
</protein>
<keyword evidence="4 6" id="KW-1133">Transmembrane helix</keyword>
<dbReference type="PANTHER" id="PTHR33545">
    <property type="entry name" value="UPF0750 MEMBRANE PROTEIN YITT-RELATED"/>
    <property type="match status" value="1"/>
</dbReference>
<evidence type="ECO:0000313" key="7">
    <source>
        <dbReference type="EMBL" id="ETI69476.1"/>
    </source>
</evidence>
<evidence type="ECO:0000256" key="5">
    <source>
        <dbReference type="ARBA" id="ARBA00023136"/>
    </source>
</evidence>
<feature type="transmembrane region" description="Helical" evidence="6">
    <location>
        <begin position="144"/>
        <end position="165"/>
    </location>
</feature>
<evidence type="ECO:0000256" key="3">
    <source>
        <dbReference type="ARBA" id="ARBA00022692"/>
    </source>
</evidence>
<dbReference type="GO" id="GO:0005886">
    <property type="term" value="C:plasma membrane"/>
    <property type="evidence" value="ECO:0007669"/>
    <property type="project" value="UniProtKB-SubCell"/>
</dbReference>
<dbReference type="Pfam" id="PF02588">
    <property type="entry name" value="YitT_membrane"/>
    <property type="match status" value="1"/>
</dbReference>
<dbReference type="EMBL" id="ALAN01000053">
    <property type="protein sequence ID" value="ETI69476.1"/>
    <property type="molecule type" value="Genomic_DNA"/>
</dbReference>
<dbReference type="PANTHER" id="PTHR33545:SF3">
    <property type="entry name" value="UPF0750 MEMBRANE PROTEIN YQFU"/>
    <property type="match status" value="1"/>
</dbReference>
<feature type="transmembrane region" description="Helical" evidence="6">
    <location>
        <begin position="102"/>
        <end position="123"/>
    </location>
</feature>
<keyword evidence="2" id="KW-1003">Cell membrane</keyword>
<gene>
    <name evidence="7" type="ORF">BAVI_07289</name>
</gene>
<dbReference type="InterPro" id="IPR051461">
    <property type="entry name" value="UPF0750_membrane"/>
</dbReference>
<feature type="transmembrane region" description="Helical" evidence="6">
    <location>
        <begin position="73"/>
        <end position="90"/>
    </location>
</feature>
<evidence type="ECO:0000256" key="6">
    <source>
        <dbReference type="SAM" id="Phobius"/>
    </source>
</evidence>
<evidence type="ECO:0000313" key="8">
    <source>
        <dbReference type="Proteomes" id="UP000018877"/>
    </source>
</evidence>
<reference evidence="7 8" key="1">
    <citation type="journal article" date="2014" name="Environ. Microbiol.">
        <title>The nitrate-ammonifying and nosZ-carrying bacterium Bacillus vireti is a potent source and sink for nitric and nitrous oxide under high nitrate conditions.</title>
        <authorList>
            <person name="Mania D."/>
            <person name="Heylen K."/>
            <person name="van Spanning R.J."/>
            <person name="Frostegard A."/>
        </authorList>
    </citation>
    <scope>NUCLEOTIDE SEQUENCE [LARGE SCALE GENOMIC DNA]</scope>
    <source>
        <strain evidence="7 8">LMG 21834</strain>
    </source>
</reference>
<sequence length="190" mass="20928">MSFYKRGCFVFFGSSLVALSLQLFLVKNFVIDGGIIGISIILSHVTSQEVGLFLLLLNTPFFLIAYSFLGRRFLILSVFAILVLSLETYLLEPFPVLTNNTFVVIILGGIALGLGVGITIRFGGCLDGTEVLAILFSKRSPFSIGQYVLFFNIFIFGSSIFIFGLNEAVYSLATFIVAYKTIDFSIQSHL</sequence>
<dbReference type="Proteomes" id="UP000018877">
    <property type="component" value="Unassembled WGS sequence"/>
</dbReference>
<evidence type="ECO:0000256" key="1">
    <source>
        <dbReference type="ARBA" id="ARBA00004651"/>
    </source>
</evidence>
<evidence type="ECO:0000256" key="4">
    <source>
        <dbReference type="ARBA" id="ARBA00022989"/>
    </source>
</evidence>
<keyword evidence="5 6" id="KW-0472">Membrane</keyword>
<name>A0AB94IR04_9BACI</name>
<accession>A0AB94IR04</accession>
<comment type="subcellular location">
    <subcellularLocation>
        <location evidence="1">Cell membrane</location>
        <topology evidence="1">Multi-pass membrane protein</topology>
    </subcellularLocation>
</comment>
<dbReference type="InterPro" id="IPR003740">
    <property type="entry name" value="YitT"/>
</dbReference>
<feature type="transmembrane region" description="Helical" evidence="6">
    <location>
        <begin position="7"/>
        <end position="30"/>
    </location>
</feature>
<evidence type="ECO:0008006" key="9">
    <source>
        <dbReference type="Google" id="ProtNLM"/>
    </source>
</evidence>